<comment type="caution">
    <text evidence="1">The sequence shown here is derived from an EMBL/GenBank/DDBJ whole genome shotgun (WGS) entry which is preliminary data.</text>
</comment>
<dbReference type="Proteomes" id="UP000499080">
    <property type="component" value="Unassembled WGS sequence"/>
</dbReference>
<protein>
    <submittedName>
        <fullName evidence="1">Uncharacterized protein</fullName>
    </submittedName>
</protein>
<evidence type="ECO:0000313" key="1">
    <source>
        <dbReference type="EMBL" id="GBL84358.1"/>
    </source>
</evidence>
<accession>A0A4Y2AX97</accession>
<evidence type="ECO:0000313" key="2">
    <source>
        <dbReference type="Proteomes" id="UP000499080"/>
    </source>
</evidence>
<gene>
    <name evidence="1" type="ORF">AVEN_117141_1</name>
</gene>
<dbReference type="AlphaFoldDB" id="A0A4Y2AX97"/>
<dbReference type="EMBL" id="BGPR01000037">
    <property type="protein sequence ID" value="GBL84358.1"/>
    <property type="molecule type" value="Genomic_DNA"/>
</dbReference>
<proteinExistence type="predicted"/>
<keyword evidence="2" id="KW-1185">Reference proteome</keyword>
<organism evidence="1 2">
    <name type="scientific">Araneus ventricosus</name>
    <name type="common">Orbweaver spider</name>
    <name type="synonym">Epeira ventricosa</name>
    <dbReference type="NCBI Taxonomy" id="182803"/>
    <lineage>
        <taxon>Eukaryota</taxon>
        <taxon>Metazoa</taxon>
        <taxon>Ecdysozoa</taxon>
        <taxon>Arthropoda</taxon>
        <taxon>Chelicerata</taxon>
        <taxon>Arachnida</taxon>
        <taxon>Araneae</taxon>
        <taxon>Araneomorphae</taxon>
        <taxon>Entelegynae</taxon>
        <taxon>Araneoidea</taxon>
        <taxon>Araneidae</taxon>
        <taxon>Araneus</taxon>
    </lineage>
</organism>
<reference evidence="1 2" key="1">
    <citation type="journal article" date="2019" name="Sci. Rep.">
        <title>Orb-weaving spider Araneus ventricosus genome elucidates the spidroin gene catalogue.</title>
        <authorList>
            <person name="Kono N."/>
            <person name="Nakamura H."/>
            <person name="Ohtoshi R."/>
            <person name="Moran D.A.P."/>
            <person name="Shinohara A."/>
            <person name="Yoshida Y."/>
            <person name="Fujiwara M."/>
            <person name="Mori M."/>
            <person name="Tomita M."/>
            <person name="Arakawa K."/>
        </authorList>
    </citation>
    <scope>NUCLEOTIDE SEQUENCE [LARGE SCALE GENOMIC DNA]</scope>
</reference>
<sequence length="97" mass="11005">MKEQERYVLDFAKSMLDKDTCFGKGHICGMNQNLNYLSDGRIGGRKAKEELNEKLLHNVEHGGGGYGLSQMFCASGIGKFSFIENNMTQYKYPERKT</sequence>
<name>A0A4Y2AX97_ARAVE</name>